<dbReference type="HOGENOM" id="CLU_024337_0_0_1"/>
<dbReference type="EMBL" id="LN736370">
    <property type="protein sequence ID" value="CEP64445.1"/>
    <property type="molecule type" value="Genomic_DNA"/>
</dbReference>
<feature type="transmembrane region" description="Helical" evidence="6">
    <location>
        <begin position="562"/>
        <end position="582"/>
    </location>
</feature>
<protein>
    <submittedName>
        <fullName evidence="7">LALA0S11e04258g1_1</fullName>
    </submittedName>
</protein>
<feature type="region of interest" description="Disordered" evidence="5">
    <location>
        <begin position="185"/>
        <end position="210"/>
    </location>
</feature>
<evidence type="ECO:0000256" key="1">
    <source>
        <dbReference type="ARBA" id="ARBA00004141"/>
    </source>
</evidence>
<dbReference type="Pfam" id="PF04172">
    <property type="entry name" value="LrgB"/>
    <property type="match status" value="1"/>
</dbReference>
<proteinExistence type="predicted"/>
<name>A0A0C7NDP9_9SACH</name>
<dbReference type="PANTHER" id="PTHR30249">
    <property type="entry name" value="PUTATIVE SEROTONIN TRANSPORTER"/>
    <property type="match status" value="1"/>
</dbReference>
<organism evidence="7 8">
    <name type="scientific">Lachancea lanzarotensis</name>
    <dbReference type="NCBI Taxonomy" id="1245769"/>
    <lineage>
        <taxon>Eukaryota</taxon>
        <taxon>Fungi</taxon>
        <taxon>Dikarya</taxon>
        <taxon>Ascomycota</taxon>
        <taxon>Saccharomycotina</taxon>
        <taxon>Saccharomycetes</taxon>
        <taxon>Saccharomycetales</taxon>
        <taxon>Saccharomycetaceae</taxon>
        <taxon>Lachancea</taxon>
    </lineage>
</organism>
<comment type="subcellular location">
    <subcellularLocation>
        <location evidence="1">Membrane</location>
        <topology evidence="1">Multi-pass membrane protein</topology>
    </subcellularLocation>
</comment>
<gene>
    <name evidence="7" type="ORF">LALA0_S11e04258g</name>
</gene>
<evidence type="ECO:0000313" key="8">
    <source>
        <dbReference type="Proteomes" id="UP000054304"/>
    </source>
</evidence>
<accession>A0A0C7NDP9</accession>
<dbReference type="OrthoDB" id="2502820at2759"/>
<dbReference type="InterPro" id="IPR007300">
    <property type="entry name" value="CidB/LrgB"/>
</dbReference>
<feature type="transmembrane region" description="Helical" evidence="6">
    <location>
        <begin position="474"/>
        <end position="495"/>
    </location>
</feature>
<feature type="transmembrane region" description="Helical" evidence="6">
    <location>
        <begin position="530"/>
        <end position="555"/>
    </location>
</feature>
<evidence type="ECO:0000256" key="4">
    <source>
        <dbReference type="ARBA" id="ARBA00023136"/>
    </source>
</evidence>
<dbReference type="GeneID" id="34687995"/>
<dbReference type="Proteomes" id="UP000054304">
    <property type="component" value="Unassembled WGS sequence"/>
</dbReference>
<feature type="transmembrane region" description="Helical" evidence="6">
    <location>
        <begin position="112"/>
        <end position="131"/>
    </location>
</feature>
<dbReference type="AlphaFoldDB" id="A0A0C7NDP9"/>
<evidence type="ECO:0000256" key="6">
    <source>
        <dbReference type="SAM" id="Phobius"/>
    </source>
</evidence>
<reference evidence="7 8" key="1">
    <citation type="submission" date="2014-12" db="EMBL/GenBank/DDBJ databases">
        <authorList>
            <person name="Neuveglise Cecile"/>
        </authorList>
    </citation>
    <scope>NUCLEOTIDE SEQUENCE [LARGE SCALE GENOMIC DNA]</scope>
    <source>
        <strain evidence="7 8">CBS 12615</strain>
    </source>
</reference>
<feature type="transmembrane region" description="Helical" evidence="6">
    <location>
        <begin position="137"/>
        <end position="159"/>
    </location>
</feature>
<dbReference type="RefSeq" id="XP_022630652.1">
    <property type="nucleotide sequence ID" value="XM_022775285.1"/>
</dbReference>
<evidence type="ECO:0000313" key="7">
    <source>
        <dbReference type="EMBL" id="CEP64445.1"/>
    </source>
</evidence>
<keyword evidence="3 6" id="KW-1133">Transmembrane helix</keyword>
<keyword evidence="2 6" id="KW-0812">Transmembrane</keyword>
<feature type="region of interest" description="Disordered" evidence="5">
    <location>
        <begin position="248"/>
        <end position="268"/>
    </location>
</feature>
<dbReference type="GO" id="GO:0016020">
    <property type="term" value="C:membrane"/>
    <property type="evidence" value="ECO:0007669"/>
    <property type="project" value="UniProtKB-SubCell"/>
</dbReference>
<feature type="compositionally biased region" description="Polar residues" evidence="5">
    <location>
        <begin position="185"/>
        <end position="195"/>
    </location>
</feature>
<sequence length="622" mass="69781">MAVFRINLRFSSFRELPKMVFRHWSLFLQFAKTSRIQLIKTYILVPVGAIIALCILYGVDRFIRNVIKVKFPASVAVMLINFGFMCTLSAWRRPYADIYVKIIDVPLSWSLRWMNLFFTPAFVVLPLSPWISWQDALLIVAVFVIGYVLSFVLLAYITILGQKLTGSRRFISIFVRQEEIDNGMQAGSTFTPPTRTQRRSSSKGVGTGAPEKYEVSYESDAALSDIASNTNILVERRRTNVEEVQRHLPLSPSGSRGMVDSTSVSDETTGPIRRIHVQTPEPTYFSQNASTPKVSSMHENKPAVCRRALTNQESSTFSEDFDKLFVFNMWQDHLHHMLYGLGFIASIFTYYFTWYTMPFQFFTAVVTFMFVIDNPFVKNPTYKKLLHPVICSVALSWIVFLVSVMIKHQAIKYFLTDLKSYKTGRTYLKLFDNAAFASHVWPGAGDIFGTCMDISIVGLSLPMYTHRHDLRRHFLSMIPPILLFCAGSLILYPVICHHIGLSSEMSIGFVGRSITLALGTPTVENLDGSVTLMAVTTVVSGIVGVLMGGPFLNFLKVPENDYVTRGLTLGCSSSAITTAYLLGVDRRAAAISSLSFSLFGAFMVVLSAVTKVKDFVHMLANS</sequence>
<evidence type="ECO:0000256" key="3">
    <source>
        <dbReference type="ARBA" id="ARBA00022989"/>
    </source>
</evidence>
<feature type="transmembrane region" description="Helical" evidence="6">
    <location>
        <begin position="389"/>
        <end position="406"/>
    </location>
</feature>
<evidence type="ECO:0000256" key="5">
    <source>
        <dbReference type="SAM" id="MobiDB-lite"/>
    </source>
</evidence>
<keyword evidence="4 6" id="KW-0472">Membrane</keyword>
<evidence type="ECO:0000256" key="2">
    <source>
        <dbReference type="ARBA" id="ARBA00022692"/>
    </source>
</evidence>
<dbReference type="PANTHER" id="PTHR30249:SF0">
    <property type="entry name" value="PLASTIDAL GLYCOLATE_GLYCERATE TRANSLOCATOR 1, CHLOROPLASTIC"/>
    <property type="match status" value="1"/>
</dbReference>
<feature type="transmembrane region" description="Helical" evidence="6">
    <location>
        <begin position="41"/>
        <end position="59"/>
    </location>
</feature>
<feature type="transmembrane region" description="Helical" evidence="6">
    <location>
        <begin position="337"/>
        <end position="353"/>
    </location>
</feature>
<feature type="transmembrane region" description="Helical" evidence="6">
    <location>
        <begin position="71"/>
        <end position="91"/>
    </location>
</feature>
<feature type="transmembrane region" description="Helical" evidence="6">
    <location>
        <begin position="588"/>
        <end position="609"/>
    </location>
</feature>
<keyword evidence="8" id="KW-1185">Reference proteome</keyword>